<reference evidence="2" key="1">
    <citation type="submission" date="2020-05" db="EMBL/GenBank/DDBJ databases">
        <authorList>
            <person name="Chiriac C."/>
            <person name="Salcher M."/>
            <person name="Ghai R."/>
            <person name="Kavagutti S V."/>
        </authorList>
    </citation>
    <scope>NUCLEOTIDE SEQUENCE</scope>
</reference>
<evidence type="ECO:0000313" key="6">
    <source>
        <dbReference type="EMBL" id="CAB5017794.1"/>
    </source>
</evidence>
<protein>
    <submittedName>
        <fullName evidence="2">Unannotated protein</fullName>
    </submittedName>
</protein>
<dbReference type="EMBL" id="CAFAAL010000101">
    <property type="protein sequence ID" value="CAB4809310.1"/>
    <property type="molecule type" value="Genomic_DNA"/>
</dbReference>
<dbReference type="EMBL" id="CAFBPS010000003">
    <property type="protein sequence ID" value="CAB5017794.1"/>
    <property type="molecule type" value="Genomic_DNA"/>
</dbReference>
<evidence type="ECO:0000259" key="1">
    <source>
        <dbReference type="Pfam" id="PF08241"/>
    </source>
</evidence>
<dbReference type="GO" id="GO:0008757">
    <property type="term" value="F:S-adenosylmethionine-dependent methyltransferase activity"/>
    <property type="evidence" value="ECO:0007669"/>
    <property type="project" value="InterPro"/>
</dbReference>
<evidence type="ECO:0000313" key="3">
    <source>
        <dbReference type="EMBL" id="CAB4782315.1"/>
    </source>
</evidence>
<dbReference type="SUPFAM" id="SSF53335">
    <property type="entry name" value="S-adenosyl-L-methionine-dependent methyltransferases"/>
    <property type="match status" value="1"/>
</dbReference>
<dbReference type="InterPro" id="IPR029063">
    <property type="entry name" value="SAM-dependent_MTases_sf"/>
</dbReference>
<dbReference type="InterPro" id="IPR013216">
    <property type="entry name" value="Methyltransf_11"/>
</dbReference>
<accession>A0A6J6Q937</accession>
<dbReference type="EMBL" id="CAFBMF010000082">
    <property type="protein sequence ID" value="CAB4905842.1"/>
    <property type="molecule type" value="Genomic_DNA"/>
</dbReference>
<proteinExistence type="predicted"/>
<organism evidence="2">
    <name type="scientific">freshwater metagenome</name>
    <dbReference type="NCBI Taxonomy" id="449393"/>
    <lineage>
        <taxon>unclassified sequences</taxon>
        <taxon>metagenomes</taxon>
        <taxon>ecological metagenomes</taxon>
    </lineage>
</organism>
<dbReference type="AlphaFoldDB" id="A0A6J6Q937"/>
<feature type="domain" description="Methyltransferase type 11" evidence="1">
    <location>
        <begin position="138"/>
        <end position="185"/>
    </location>
</feature>
<dbReference type="Gene3D" id="3.40.50.150">
    <property type="entry name" value="Vaccinia Virus protein VP39"/>
    <property type="match status" value="1"/>
</dbReference>
<name>A0A6J6Q937_9ZZZZ</name>
<evidence type="ECO:0000313" key="5">
    <source>
        <dbReference type="EMBL" id="CAB4905842.1"/>
    </source>
</evidence>
<dbReference type="CDD" id="cd02440">
    <property type="entry name" value="AdoMet_MTases"/>
    <property type="match status" value="1"/>
</dbReference>
<evidence type="ECO:0000313" key="4">
    <source>
        <dbReference type="EMBL" id="CAB4809310.1"/>
    </source>
</evidence>
<dbReference type="EMBL" id="CAEZZP010000121">
    <property type="protein sequence ID" value="CAB4782315.1"/>
    <property type="molecule type" value="Genomic_DNA"/>
</dbReference>
<dbReference type="EMBL" id="CAEZYH010000003">
    <property type="protein sequence ID" value="CAB4706952.1"/>
    <property type="molecule type" value="Genomic_DNA"/>
</dbReference>
<gene>
    <name evidence="2" type="ORF">UFOPK2658_00151</name>
    <name evidence="3" type="ORF">UFOPK2880_01525</name>
    <name evidence="4" type="ORF">UFOPK3004_01123</name>
    <name evidence="5" type="ORF">UFOPK3494_01200</name>
    <name evidence="6" type="ORF">UFOPK4134_00088</name>
</gene>
<evidence type="ECO:0000313" key="2">
    <source>
        <dbReference type="EMBL" id="CAB4706952.1"/>
    </source>
</evidence>
<sequence length="298" mass="33386">MSSGPQLSPTQRVRQLLRPIARRVGLASPEGAWWELGFKPWVKPKTITTAVAVCNICHWSGDEFIGPYHTEMATCPRCGSVARDRFLLFCFLSRRGYVKNLRVLETSPRMGAGYRSMMRRYFKYTASDYDLSAHEGDIQIDLQAMALPDSSIDILLTPHVLEHVPDTEKALSEIYRVLAPGGRMYLQVPLCYGSTQVPSTPEFHADNTPVFFNFGWDLTEQLRLAGFTTTVLVTQDFADILSHVTECPTSNGDGFNVEDLVAMGRPTDSSPVADKHIAKVFGFLPAYHYATWECIKPN</sequence>
<dbReference type="Pfam" id="PF08241">
    <property type="entry name" value="Methyltransf_11"/>
    <property type="match status" value="1"/>
</dbReference>